<sequence length="119" mass="13676">MIIQDHNPTSIINNPNSIIIILCTLPDNKEFAITLIKTLLKHKLAACITLLNEVHSFYHWNNKIETATEIQLLIKTTNKLQQSVFNKIQELHPYTIPELLTISVIATESNYLHWLCSNL</sequence>
<dbReference type="PANTHER" id="PTHR23419">
    <property type="entry name" value="DIVALENT CATION TOLERANCE CUTA-RELATED"/>
    <property type="match status" value="1"/>
</dbReference>
<dbReference type="SUPFAM" id="SSF54913">
    <property type="entry name" value="GlnB-like"/>
    <property type="match status" value="1"/>
</dbReference>
<dbReference type="InterPro" id="IPR004323">
    <property type="entry name" value="Ion_tolerance_CutA"/>
</dbReference>
<dbReference type="Gene3D" id="3.30.70.120">
    <property type="match status" value="1"/>
</dbReference>
<dbReference type="GO" id="GO:0005507">
    <property type="term" value="F:copper ion binding"/>
    <property type="evidence" value="ECO:0007669"/>
    <property type="project" value="TreeGrafter"/>
</dbReference>
<name>Q7VQQ1_BLOFL</name>
<evidence type="ECO:0000313" key="3">
    <source>
        <dbReference type="Proteomes" id="UP000002192"/>
    </source>
</evidence>
<dbReference type="InterPro" id="IPR011322">
    <property type="entry name" value="N-reg_PII-like_a/b"/>
</dbReference>
<dbReference type="eggNOG" id="COG1324">
    <property type="taxonomic scope" value="Bacteria"/>
</dbReference>
<comment type="similarity">
    <text evidence="1">Belongs to the CutA family.</text>
</comment>
<dbReference type="GO" id="GO:0010038">
    <property type="term" value="P:response to metal ion"/>
    <property type="evidence" value="ECO:0007669"/>
    <property type="project" value="InterPro"/>
</dbReference>
<reference evidence="2 3" key="1">
    <citation type="journal article" date="2003" name="Proc. Natl. Acad. Sci. U.S.A.">
        <title>The genome sequence of Blochmannia floridanus: comparative analysis of reduced genomes.</title>
        <authorList>
            <person name="Gil R."/>
            <person name="Silva F.J."/>
            <person name="Zientz E."/>
            <person name="Delmotte F."/>
            <person name="Gonzalez-Candelas F."/>
            <person name="Latorre A."/>
            <person name="Rausell C."/>
            <person name="Kramerbeek J."/>
            <person name="Gadau J."/>
            <person name="Hoelldobler B."/>
            <person name="van Ham R.C.H.J."/>
            <person name="Gross R."/>
            <person name="Moya A."/>
        </authorList>
    </citation>
    <scope>NUCLEOTIDE SEQUENCE [LARGE SCALE GENOMIC DNA]</scope>
</reference>
<dbReference type="Proteomes" id="UP000002192">
    <property type="component" value="Chromosome"/>
</dbReference>
<dbReference type="InterPro" id="IPR015867">
    <property type="entry name" value="N-reg_PII/ATP_PRibTrfase_C"/>
</dbReference>
<organism evidence="2 3">
    <name type="scientific">Blochmanniella floridana</name>
    <dbReference type="NCBI Taxonomy" id="203907"/>
    <lineage>
        <taxon>Bacteria</taxon>
        <taxon>Pseudomonadati</taxon>
        <taxon>Pseudomonadota</taxon>
        <taxon>Gammaproteobacteria</taxon>
        <taxon>Enterobacterales</taxon>
        <taxon>Enterobacteriaceae</taxon>
        <taxon>ant endosymbionts</taxon>
        <taxon>Candidatus Blochmanniella</taxon>
    </lineage>
</organism>
<dbReference type="PANTHER" id="PTHR23419:SF8">
    <property type="entry name" value="FI09726P"/>
    <property type="match status" value="1"/>
</dbReference>
<proteinExistence type="inferred from homology"/>
<dbReference type="OrthoDB" id="37622at2"/>
<evidence type="ECO:0000313" key="2">
    <source>
        <dbReference type="EMBL" id="CAD83593.1"/>
    </source>
</evidence>
<dbReference type="KEGG" id="bfl:Bfl069"/>
<accession>Q7VQQ1</accession>
<dbReference type="Pfam" id="PF03091">
    <property type="entry name" value="CutA1"/>
    <property type="match status" value="1"/>
</dbReference>
<protein>
    <submittedName>
        <fullName evidence="2">Periplasmic divalent cation tolerance protein CutA</fullName>
    </submittedName>
</protein>
<dbReference type="STRING" id="203907.Bfl069"/>
<dbReference type="AlphaFoldDB" id="Q7VQQ1"/>
<dbReference type="EMBL" id="BX248583">
    <property type="protein sequence ID" value="CAD83593.1"/>
    <property type="molecule type" value="Genomic_DNA"/>
</dbReference>
<gene>
    <name evidence="2" type="primary">cutA</name>
    <name evidence="2" type="ordered locus">Bfl069</name>
</gene>
<keyword evidence="3" id="KW-1185">Reference proteome</keyword>
<evidence type="ECO:0000256" key="1">
    <source>
        <dbReference type="ARBA" id="ARBA00010169"/>
    </source>
</evidence>
<dbReference type="HOGENOM" id="CLU_098807_3_0_6"/>